<protein>
    <submittedName>
        <fullName evidence="1">Uncharacterized protein</fullName>
    </submittedName>
</protein>
<sequence length="62" mass="7344">MNHVKYTDLCNINKKTSKRNKTIIGIISARNLTTNHSSSQFIRQTHIKMHRTCLLIYENRRT</sequence>
<dbReference type="EMBL" id="GBRH01258803">
    <property type="protein sequence ID" value="JAD39092.1"/>
    <property type="molecule type" value="Transcribed_RNA"/>
</dbReference>
<proteinExistence type="predicted"/>
<accession>A0A0A8ZWF7</accession>
<evidence type="ECO:0000313" key="1">
    <source>
        <dbReference type="EMBL" id="JAD39092.1"/>
    </source>
</evidence>
<reference evidence="1" key="2">
    <citation type="journal article" date="2015" name="Data Brief">
        <title>Shoot transcriptome of the giant reed, Arundo donax.</title>
        <authorList>
            <person name="Barrero R.A."/>
            <person name="Guerrero F.D."/>
            <person name="Moolhuijzen P."/>
            <person name="Goolsby J.A."/>
            <person name="Tidwell J."/>
            <person name="Bellgard S.E."/>
            <person name="Bellgard M.I."/>
        </authorList>
    </citation>
    <scope>NUCLEOTIDE SEQUENCE</scope>
    <source>
        <tissue evidence="1">Shoot tissue taken approximately 20 cm above the soil surface</tissue>
    </source>
</reference>
<organism evidence="1">
    <name type="scientific">Arundo donax</name>
    <name type="common">Giant reed</name>
    <name type="synonym">Donax arundinaceus</name>
    <dbReference type="NCBI Taxonomy" id="35708"/>
    <lineage>
        <taxon>Eukaryota</taxon>
        <taxon>Viridiplantae</taxon>
        <taxon>Streptophyta</taxon>
        <taxon>Embryophyta</taxon>
        <taxon>Tracheophyta</taxon>
        <taxon>Spermatophyta</taxon>
        <taxon>Magnoliopsida</taxon>
        <taxon>Liliopsida</taxon>
        <taxon>Poales</taxon>
        <taxon>Poaceae</taxon>
        <taxon>PACMAD clade</taxon>
        <taxon>Arundinoideae</taxon>
        <taxon>Arundineae</taxon>
        <taxon>Arundo</taxon>
    </lineage>
</organism>
<reference evidence="1" key="1">
    <citation type="submission" date="2014-09" db="EMBL/GenBank/DDBJ databases">
        <authorList>
            <person name="Magalhaes I.L.F."/>
            <person name="Oliveira U."/>
            <person name="Santos F.R."/>
            <person name="Vidigal T.H.D.A."/>
            <person name="Brescovit A.D."/>
            <person name="Santos A.J."/>
        </authorList>
    </citation>
    <scope>NUCLEOTIDE SEQUENCE</scope>
    <source>
        <tissue evidence="1">Shoot tissue taken approximately 20 cm above the soil surface</tissue>
    </source>
</reference>
<name>A0A0A8ZWF7_ARUDO</name>
<dbReference type="AlphaFoldDB" id="A0A0A8ZWF7"/>